<dbReference type="SUPFAM" id="SSF56059">
    <property type="entry name" value="Glutathione synthetase ATP-binding domain-like"/>
    <property type="match status" value="1"/>
</dbReference>
<dbReference type="Gene3D" id="3.30.470.20">
    <property type="entry name" value="ATP-grasp fold, B domain"/>
    <property type="match status" value="1"/>
</dbReference>
<dbReference type="Proteomes" id="UP000244956">
    <property type="component" value="Unassembled WGS sequence"/>
</dbReference>
<dbReference type="AlphaFoldDB" id="A0A2U2BBB1"/>
<dbReference type="GO" id="GO:0046872">
    <property type="term" value="F:metal ion binding"/>
    <property type="evidence" value="ECO:0007669"/>
    <property type="project" value="InterPro"/>
</dbReference>
<dbReference type="Pfam" id="PF02786">
    <property type="entry name" value="CPSase_L_D2"/>
    <property type="match status" value="1"/>
</dbReference>
<keyword evidence="1" id="KW-0547">Nucleotide-binding</keyword>
<accession>A0A2U2BBB1</accession>
<dbReference type="InterPro" id="IPR011761">
    <property type="entry name" value="ATP-grasp"/>
</dbReference>
<name>A0A2U2BBB1_9BACT</name>
<dbReference type="InterPro" id="IPR005479">
    <property type="entry name" value="CPAse_ATP-bd"/>
</dbReference>
<dbReference type="EMBL" id="QEWP01000003">
    <property type="protein sequence ID" value="PWE00362.1"/>
    <property type="molecule type" value="Genomic_DNA"/>
</dbReference>
<keyword evidence="4" id="KW-1185">Reference proteome</keyword>
<keyword evidence="1" id="KW-0067">ATP-binding</keyword>
<feature type="domain" description="ATP-grasp" evidence="2">
    <location>
        <begin position="166"/>
        <end position="355"/>
    </location>
</feature>
<reference evidence="3 4" key="1">
    <citation type="submission" date="2018-05" db="EMBL/GenBank/DDBJ databases">
        <title>Marinilabilia rubrum sp. nov., isolated from saltern sediment.</title>
        <authorList>
            <person name="Zhang R."/>
        </authorList>
    </citation>
    <scope>NUCLEOTIDE SEQUENCE [LARGE SCALE GENOMIC DNA]</scope>
    <source>
        <strain evidence="3 4">WTE16</strain>
    </source>
</reference>
<sequence>MLTSPYPFFQSLSREINQMQADYRNMEPIHGERLKEIVGGLRQKYVPLLTDGAFANQLATVRGHGKEGFMTVVLDPNPKALAFYSRFSIPVVSPNYIDEPGEYWAFVLKAGQIIRENGKVPILTVGDSEWLLDSMVHFGLEKLATVFAINQDYELQWELQDKYFQYQKAAEAGIIMPRTWLGDDAFFKSSIDLPYPILVKERRGKKVFRETGKQAFEAESWEQLLKIKEQLGAGSEILIQEKISDNGSENMFSVGAFCREGGAAEAFFTSRRVRSTREFGSTALSVSEPCPDGVDAARTFLKYLKYHGSCELEFIYDSKRQQLILLELNSRLYKTQSLATHCGINFNYLALLDAMKKPAVAELKQIYGPGWWLAWGDLAAGVRKMQKGEMTFRDFMAPLSFDFVNGIDDLDDPLPGFVNLFNGKY</sequence>
<dbReference type="GO" id="GO:0005524">
    <property type="term" value="F:ATP binding"/>
    <property type="evidence" value="ECO:0007669"/>
    <property type="project" value="UniProtKB-UniRule"/>
</dbReference>
<proteinExistence type="predicted"/>
<evidence type="ECO:0000313" key="4">
    <source>
        <dbReference type="Proteomes" id="UP000244956"/>
    </source>
</evidence>
<protein>
    <recommendedName>
        <fullName evidence="2">ATP-grasp domain-containing protein</fullName>
    </recommendedName>
</protein>
<dbReference type="PROSITE" id="PS50975">
    <property type="entry name" value="ATP_GRASP"/>
    <property type="match status" value="1"/>
</dbReference>
<evidence type="ECO:0000259" key="2">
    <source>
        <dbReference type="PROSITE" id="PS50975"/>
    </source>
</evidence>
<dbReference type="OrthoDB" id="783569at2"/>
<evidence type="ECO:0000256" key="1">
    <source>
        <dbReference type="PROSITE-ProRule" id="PRU00409"/>
    </source>
</evidence>
<evidence type="ECO:0000313" key="3">
    <source>
        <dbReference type="EMBL" id="PWE00362.1"/>
    </source>
</evidence>
<comment type="caution">
    <text evidence="3">The sequence shown here is derived from an EMBL/GenBank/DDBJ whole genome shotgun (WGS) entry which is preliminary data.</text>
</comment>
<organism evidence="3 4">
    <name type="scientific">Marinilabilia rubra</name>
    <dbReference type="NCBI Taxonomy" id="2162893"/>
    <lineage>
        <taxon>Bacteria</taxon>
        <taxon>Pseudomonadati</taxon>
        <taxon>Bacteroidota</taxon>
        <taxon>Bacteroidia</taxon>
        <taxon>Marinilabiliales</taxon>
        <taxon>Marinilabiliaceae</taxon>
        <taxon>Marinilabilia</taxon>
    </lineage>
</organism>
<dbReference type="RefSeq" id="WP_109263401.1">
    <property type="nucleotide sequence ID" value="NZ_QEWP01000003.1"/>
</dbReference>
<gene>
    <name evidence="3" type="ORF">DDZ16_05325</name>
</gene>